<sequence>MARLLKFNTAHLQAGSSMQLNVSDLRTALVKIKAQATHSVAMVVNHDLYDEQEQSYLTHRSASHCQTHVNEGLAVHNDTEDSTTRNHPYKAFGKPPGDSALGLAIQAANQASPPSSMEDLSSLWFARVLIAVSREAARCFGLGNCTYYTCLMQGVKRDSSGVRDTALPLSCLLLQRQQAKVNVFAVLDAAEDA</sequence>
<evidence type="ECO:0000256" key="3">
    <source>
        <dbReference type="ARBA" id="ARBA00022723"/>
    </source>
</evidence>
<evidence type="ECO:0000256" key="6">
    <source>
        <dbReference type="ARBA" id="ARBA00023049"/>
    </source>
</evidence>
<dbReference type="EMBL" id="CM000579">
    <property type="protein sequence ID" value="EWG45068.1"/>
    <property type="molecule type" value="Genomic_DNA"/>
</dbReference>
<keyword evidence="5" id="KW-0862">Zinc</keyword>
<dbReference type="PANTHER" id="PTHR15910">
    <property type="entry name" value="ARCHAEMETZINCIN"/>
    <property type="match status" value="1"/>
</dbReference>
<dbReference type="KEGG" id="fvr:FVEG_15789"/>
<dbReference type="VEuPathDB" id="FungiDB:FVEG_15789"/>
<dbReference type="InterPro" id="IPR024079">
    <property type="entry name" value="MetalloPept_cat_dom_sf"/>
</dbReference>
<dbReference type="GO" id="GO:0008237">
    <property type="term" value="F:metallopeptidase activity"/>
    <property type="evidence" value="ECO:0007669"/>
    <property type="project" value="UniProtKB-KW"/>
</dbReference>
<keyword evidence="3" id="KW-0479">Metal-binding</keyword>
<gene>
    <name evidence="7" type="ORF">FVEG_15789</name>
</gene>
<organism evidence="7 8">
    <name type="scientific">Gibberella moniliformis (strain M3125 / FGSC 7600)</name>
    <name type="common">Maize ear and stalk rot fungus</name>
    <name type="synonym">Fusarium verticillioides</name>
    <dbReference type="NCBI Taxonomy" id="334819"/>
    <lineage>
        <taxon>Eukaryota</taxon>
        <taxon>Fungi</taxon>
        <taxon>Dikarya</taxon>
        <taxon>Ascomycota</taxon>
        <taxon>Pezizomycotina</taxon>
        <taxon>Sordariomycetes</taxon>
        <taxon>Hypocreomycetidae</taxon>
        <taxon>Hypocreales</taxon>
        <taxon>Nectriaceae</taxon>
        <taxon>Fusarium</taxon>
        <taxon>Fusarium fujikuroi species complex</taxon>
    </lineage>
</organism>
<comment type="cofactor">
    <cofactor evidence="1">
        <name>Zn(2+)</name>
        <dbReference type="ChEBI" id="CHEBI:29105"/>
    </cofactor>
</comment>
<evidence type="ECO:0000256" key="2">
    <source>
        <dbReference type="ARBA" id="ARBA00022670"/>
    </source>
</evidence>
<keyword evidence="4" id="KW-0378">Hydrolase</keyword>
<dbReference type="GO" id="GO:0006508">
    <property type="term" value="P:proteolysis"/>
    <property type="evidence" value="ECO:0007669"/>
    <property type="project" value="UniProtKB-KW"/>
</dbReference>
<evidence type="ECO:0000256" key="5">
    <source>
        <dbReference type="ARBA" id="ARBA00022833"/>
    </source>
</evidence>
<dbReference type="InterPro" id="IPR012962">
    <property type="entry name" value="Pept_M54_archaemetzincn"/>
</dbReference>
<evidence type="ECO:0000313" key="7">
    <source>
        <dbReference type="EMBL" id="EWG45068.1"/>
    </source>
</evidence>
<evidence type="ECO:0000313" key="8">
    <source>
        <dbReference type="Proteomes" id="UP000009096"/>
    </source>
</evidence>
<protein>
    <submittedName>
        <fullName evidence="7">Uncharacterized protein</fullName>
    </submittedName>
</protein>
<dbReference type="GeneID" id="30072665"/>
<dbReference type="Proteomes" id="UP000009096">
    <property type="component" value="Chromosome 2"/>
</dbReference>
<keyword evidence="2" id="KW-0645">Protease</keyword>
<evidence type="ECO:0000256" key="4">
    <source>
        <dbReference type="ARBA" id="ARBA00022801"/>
    </source>
</evidence>
<keyword evidence="8" id="KW-1185">Reference proteome</keyword>
<reference evidence="7 8" key="1">
    <citation type="journal article" date="2010" name="Nature">
        <title>Comparative genomics reveals mobile pathogenicity chromosomes in Fusarium.</title>
        <authorList>
            <person name="Ma L.J."/>
            <person name="van der Does H.C."/>
            <person name="Borkovich K.A."/>
            <person name="Coleman J.J."/>
            <person name="Daboussi M.J."/>
            <person name="Di Pietro A."/>
            <person name="Dufresne M."/>
            <person name="Freitag M."/>
            <person name="Grabherr M."/>
            <person name="Henrissat B."/>
            <person name="Houterman P.M."/>
            <person name="Kang S."/>
            <person name="Shim W.B."/>
            <person name="Woloshuk C."/>
            <person name="Xie X."/>
            <person name="Xu J.R."/>
            <person name="Antoniw J."/>
            <person name="Baker S.E."/>
            <person name="Bluhm B.H."/>
            <person name="Breakspear A."/>
            <person name="Brown D.W."/>
            <person name="Butchko R.A."/>
            <person name="Chapman S."/>
            <person name="Coulson R."/>
            <person name="Coutinho P.M."/>
            <person name="Danchin E.G."/>
            <person name="Diener A."/>
            <person name="Gale L.R."/>
            <person name="Gardiner D.M."/>
            <person name="Goff S."/>
            <person name="Hammond-Kosack K.E."/>
            <person name="Hilburn K."/>
            <person name="Hua-Van A."/>
            <person name="Jonkers W."/>
            <person name="Kazan K."/>
            <person name="Kodira C.D."/>
            <person name="Koehrsen M."/>
            <person name="Kumar L."/>
            <person name="Lee Y.H."/>
            <person name="Li L."/>
            <person name="Manners J.M."/>
            <person name="Miranda-Saavedra D."/>
            <person name="Mukherjee M."/>
            <person name="Park G."/>
            <person name="Park J."/>
            <person name="Park S.Y."/>
            <person name="Proctor R.H."/>
            <person name="Regev A."/>
            <person name="Ruiz-Roldan M.C."/>
            <person name="Sain D."/>
            <person name="Sakthikumar S."/>
            <person name="Sykes S."/>
            <person name="Schwartz D.C."/>
            <person name="Turgeon B.G."/>
            <person name="Wapinski I."/>
            <person name="Yoder O."/>
            <person name="Young S."/>
            <person name="Zeng Q."/>
            <person name="Zhou S."/>
            <person name="Galagan J."/>
            <person name="Cuomo C.A."/>
            <person name="Kistler H.C."/>
            <person name="Rep M."/>
        </authorList>
    </citation>
    <scope>NUCLEOTIDE SEQUENCE [LARGE SCALE GENOMIC DNA]</scope>
    <source>
        <strain evidence="8">M3125 / FGSC 7600</strain>
    </source>
</reference>
<dbReference type="OrthoDB" id="2365600at2759"/>
<dbReference type="AlphaFoldDB" id="W7M0F7"/>
<dbReference type="Gene3D" id="3.40.390.10">
    <property type="entry name" value="Collagenase (Catalytic Domain)"/>
    <property type="match status" value="1"/>
</dbReference>
<evidence type="ECO:0000256" key="1">
    <source>
        <dbReference type="ARBA" id="ARBA00001947"/>
    </source>
</evidence>
<dbReference type="EMBL" id="DS022248">
    <property type="protein sequence ID" value="EWG45068.1"/>
    <property type="molecule type" value="Genomic_DNA"/>
</dbReference>
<dbReference type="PANTHER" id="PTHR15910:SF1">
    <property type="entry name" value="ARCHAEMETZINCIN-2"/>
    <property type="match status" value="1"/>
</dbReference>
<accession>W7M0F7</accession>
<keyword evidence="6" id="KW-0482">Metalloprotease</keyword>
<dbReference type="GO" id="GO:0046872">
    <property type="term" value="F:metal ion binding"/>
    <property type="evidence" value="ECO:0007669"/>
    <property type="project" value="UniProtKB-KW"/>
</dbReference>
<name>W7M0F7_GIBM7</name>
<proteinExistence type="predicted"/>
<dbReference type="RefSeq" id="XP_018751259.1">
    <property type="nucleotide sequence ID" value="XM_018904981.1"/>
</dbReference>